<keyword evidence="6" id="KW-0378">Hydrolase</keyword>
<dbReference type="InterPro" id="IPR036412">
    <property type="entry name" value="HAD-like_sf"/>
</dbReference>
<dbReference type="GO" id="GO:0016787">
    <property type="term" value="F:hydrolase activity"/>
    <property type="evidence" value="ECO:0007669"/>
    <property type="project" value="UniProtKB-KW"/>
</dbReference>
<dbReference type="InterPro" id="IPR041492">
    <property type="entry name" value="HAD_2"/>
</dbReference>
<keyword evidence="4" id="KW-0460">Magnesium</keyword>
<keyword evidence="5" id="KW-0119">Carbohydrate metabolism</keyword>
<comment type="cofactor">
    <cofactor evidence="1">
        <name>Mg(2+)</name>
        <dbReference type="ChEBI" id="CHEBI:18420"/>
    </cofactor>
</comment>
<proteinExistence type="inferred from homology"/>
<dbReference type="AlphaFoldDB" id="A0AAP2CM57"/>
<reference evidence="6 7" key="1">
    <citation type="submission" date="2021-05" db="EMBL/GenBank/DDBJ databases">
        <authorList>
            <person name="Zhang Z.D."/>
            <person name="Osman G."/>
        </authorList>
    </citation>
    <scope>NUCLEOTIDE SEQUENCE [LARGE SCALE GENOMIC DNA]</scope>
    <source>
        <strain evidence="6 7">KCTC 32217</strain>
    </source>
</reference>
<dbReference type="Gene3D" id="1.10.150.240">
    <property type="entry name" value="Putative phosphatase, domain 2"/>
    <property type="match status" value="1"/>
</dbReference>
<comment type="similarity">
    <text evidence="2">Belongs to the HAD-like hydrolase superfamily. CbbY/CbbZ/Gph/YieH family.</text>
</comment>
<dbReference type="InterPro" id="IPR051600">
    <property type="entry name" value="Beta-PGM-like"/>
</dbReference>
<keyword evidence="7" id="KW-1185">Reference proteome</keyword>
<dbReference type="RefSeq" id="WP_213946696.1">
    <property type="nucleotide sequence ID" value="NZ_JAHCMY010000020.1"/>
</dbReference>
<comment type="caution">
    <text evidence="6">The sequence shown here is derived from an EMBL/GenBank/DDBJ whole genome shotgun (WGS) entry which is preliminary data.</text>
</comment>
<dbReference type="SUPFAM" id="SSF56784">
    <property type="entry name" value="HAD-like"/>
    <property type="match status" value="1"/>
</dbReference>
<sequence>MSNDKAVIFDMDGVLVDSEGFWKQAENEVFSSLGVVLTEEYTNLTKSMTTTEVAEFWFEKYPWKQKTLKDVEEMVILRVIELIRTQSCENQGVKTFIEKLKPDPAIYHRAASSLNIEPRNCIAIEDSHTGMLAAKRAGMKVFAFTNGDLEINCELADCRINFFEENGFELVTRYL</sequence>
<dbReference type="NCBIfam" id="TIGR01509">
    <property type="entry name" value="HAD-SF-IA-v3"/>
    <property type="match status" value="1"/>
</dbReference>
<evidence type="ECO:0000313" key="6">
    <source>
        <dbReference type="EMBL" id="MBS9525836.1"/>
    </source>
</evidence>
<dbReference type="InterPro" id="IPR006439">
    <property type="entry name" value="HAD-SF_hydro_IA"/>
</dbReference>
<dbReference type="EMBL" id="JAHCMY010000020">
    <property type="protein sequence ID" value="MBS9525836.1"/>
    <property type="molecule type" value="Genomic_DNA"/>
</dbReference>
<dbReference type="Pfam" id="PF13419">
    <property type="entry name" value="HAD_2"/>
    <property type="match status" value="1"/>
</dbReference>
<dbReference type="Proteomes" id="UP001319104">
    <property type="component" value="Unassembled WGS sequence"/>
</dbReference>
<dbReference type="GO" id="GO:0046872">
    <property type="term" value="F:metal ion binding"/>
    <property type="evidence" value="ECO:0007669"/>
    <property type="project" value="UniProtKB-KW"/>
</dbReference>
<evidence type="ECO:0000313" key="7">
    <source>
        <dbReference type="Proteomes" id="UP001319104"/>
    </source>
</evidence>
<dbReference type="PANTHER" id="PTHR46193:SF18">
    <property type="entry name" value="HEXITOL PHOSPHATASE B"/>
    <property type="match status" value="1"/>
</dbReference>
<protein>
    <submittedName>
        <fullName evidence="6">HAD-IA family hydrolase</fullName>
    </submittedName>
</protein>
<evidence type="ECO:0000256" key="3">
    <source>
        <dbReference type="ARBA" id="ARBA00022723"/>
    </source>
</evidence>
<evidence type="ECO:0000256" key="1">
    <source>
        <dbReference type="ARBA" id="ARBA00001946"/>
    </source>
</evidence>
<dbReference type="InterPro" id="IPR023198">
    <property type="entry name" value="PGP-like_dom2"/>
</dbReference>
<keyword evidence="3" id="KW-0479">Metal-binding</keyword>
<name>A0AAP2CM57_9BACT</name>
<evidence type="ECO:0000256" key="2">
    <source>
        <dbReference type="ARBA" id="ARBA00006171"/>
    </source>
</evidence>
<evidence type="ECO:0000256" key="5">
    <source>
        <dbReference type="ARBA" id="ARBA00023277"/>
    </source>
</evidence>
<dbReference type="PANTHER" id="PTHR46193">
    <property type="entry name" value="6-PHOSPHOGLUCONATE PHOSPHATASE"/>
    <property type="match status" value="1"/>
</dbReference>
<gene>
    <name evidence="6" type="ORF">KI659_17580</name>
</gene>
<organism evidence="6 7">
    <name type="scientific">Litoribacter ruber</name>
    <dbReference type="NCBI Taxonomy" id="702568"/>
    <lineage>
        <taxon>Bacteria</taxon>
        <taxon>Pseudomonadati</taxon>
        <taxon>Bacteroidota</taxon>
        <taxon>Cytophagia</taxon>
        <taxon>Cytophagales</taxon>
        <taxon>Cyclobacteriaceae</taxon>
        <taxon>Litoribacter</taxon>
    </lineage>
</organism>
<accession>A0AAP2CM57</accession>
<evidence type="ECO:0000256" key="4">
    <source>
        <dbReference type="ARBA" id="ARBA00022842"/>
    </source>
</evidence>
<dbReference type="Gene3D" id="3.40.50.1000">
    <property type="entry name" value="HAD superfamily/HAD-like"/>
    <property type="match status" value="1"/>
</dbReference>
<dbReference type="InterPro" id="IPR023214">
    <property type="entry name" value="HAD_sf"/>
</dbReference>